<dbReference type="AlphaFoldDB" id="X1RZ55"/>
<dbReference type="SUPFAM" id="SSF56322">
    <property type="entry name" value="ADC synthase"/>
    <property type="match status" value="1"/>
</dbReference>
<comment type="caution">
    <text evidence="2">The sequence shown here is derived from an EMBL/GenBank/DDBJ whole genome shotgun (WGS) entry which is preliminary data.</text>
</comment>
<name>X1RZ55_9ZZZZ</name>
<dbReference type="InterPro" id="IPR006805">
    <property type="entry name" value="Anth_synth_I_N"/>
</dbReference>
<feature type="domain" description="Anthranilate synthase component I N-terminal" evidence="1">
    <location>
        <begin position="28"/>
        <end position="75"/>
    </location>
</feature>
<dbReference type="Gene3D" id="3.60.120.10">
    <property type="entry name" value="Anthranilate synthase"/>
    <property type="match status" value="1"/>
</dbReference>
<reference evidence="2" key="1">
    <citation type="journal article" date="2014" name="Front. Microbiol.">
        <title>High frequency of phylogenetically diverse reductive dehalogenase-homologous genes in deep subseafloor sedimentary metagenomes.</title>
        <authorList>
            <person name="Kawai M."/>
            <person name="Futagami T."/>
            <person name="Toyoda A."/>
            <person name="Takaki Y."/>
            <person name="Nishi S."/>
            <person name="Hori S."/>
            <person name="Arai W."/>
            <person name="Tsubouchi T."/>
            <person name="Morono Y."/>
            <person name="Uchiyama I."/>
            <person name="Ito T."/>
            <person name="Fujiyama A."/>
            <person name="Inagaki F."/>
            <person name="Takami H."/>
        </authorList>
    </citation>
    <scope>NUCLEOTIDE SEQUENCE</scope>
    <source>
        <strain evidence="2">Expedition CK06-06</strain>
    </source>
</reference>
<dbReference type="EMBL" id="BARW01009955">
    <property type="protein sequence ID" value="GAI86047.1"/>
    <property type="molecule type" value="Genomic_DNA"/>
</dbReference>
<dbReference type="Pfam" id="PF04715">
    <property type="entry name" value="Anth_synt_I_N"/>
    <property type="match status" value="1"/>
</dbReference>
<protein>
    <recommendedName>
        <fullName evidence="1">Anthranilate synthase component I N-terminal domain-containing protein</fullName>
    </recommendedName>
</protein>
<organism evidence="2">
    <name type="scientific">marine sediment metagenome</name>
    <dbReference type="NCBI Taxonomy" id="412755"/>
    <lineage>
        <taxon>unclassified sequences</taxon>
        <taxon>metagenomes</taxon>
        <taxon>ecological metagenomes</taxon>
    </lineage>
</organism>
<accession>X1RZ55</accession>
<proteinExistence type="predicted"/>
<dbReference type="InterPro" id="IPR005801">
    <property type="entry name" value="ADC_synthase"/>
</dbReference>
<gene>
    <name evidence="2" type="ORF">S12H4_19801</name>
</gene>
<evidence type="ECO:0000313" key="2">
    <source>
        <dbReference type="EMBL" id="GAI86047.1"/>
    </source>
</evidence>
<sequence>MYYPSLQDVKKLSQDGNVIPIYREIVADLETPVSAFLKINRGGYSFLLESVEGGERLARYSFIGTEPYRVLTVRGENKTDPLPLIAEELGRYKIVPVSELPKFCV</sequence>
<evidence type="ECO:0000259" key="1">
    <source>
        <dbReference type="Pfam" id="PF04715"/>
    </source>
</evidence>